<dbReference type="AlphaFoldDB" id="A0AAW2I0M5"/>
<gene>
    <name evidence="1" type="ORF">PYX00_003521</name>
</gene>
<dbReference type="EMBL" id="JARGDH010000002">
    <property type="protein sequence ID" value="KAL0275759.1"/>
    <property type="molecule type" value="Genomic_DNA"/>
</dbReference>
<reference evidence="1" key="1">
    <citation type="journal article" date="2024" name="Gigascience">
        <title>Chromosome-level genome of the poultry shaft louse Menopon gallinae provides insight into the host-switching and adaptive evolution of parasitic lice.</title>
        <authorList>
            <person name="Xu Y."/>
            <person name="Ma L."/>
            <person name="Liu S."/>
            <person name="Liang Y."/>
            <person name="Liu Q."/>
            <person name="He Z."/>
            <person name="Tian L."/>
            <person name="Duan Y."/>
            <person name="Cai W."/>
            <person name="Li H."/>
            <person name="Song F."/>
        </authorList>
    </citation>
    <scope>NUCLEOTIDE SEQUENCE</scope>
    <source>
        <strain evidence="1">Cailab_2023a</strain>
    </source>
</reference>
<organism evidence="1">
    <name type="scientific">Menopon gallinae</name>
    <name type="common">poultry shaft louse</name>
    <dbReference type="NCBI Taxonomy" id="328185"/>
    <lineage>
        <taxon>Eukaryota</taxon>
        <taxon>Metazoa</taxon>
        <taxon>Ecdysozoa</taxon>
        <taxon>Arthropoda</taxon>
        <taxon>Hexapoda</taxon>
        <taxon>Insecta</taxon>
        <taxon>Pterygota</taxon>
        <taxon>Neoptera</taxon>
        <taxon>Paraneoptera</taxon>
        <taxon>Psocodea</taxon>
        <taxon>Troctomorpha</taxon>
        <taxon>Phthiraptera</taxon>
        <taxon>Amblycera</taxon>
        <taxon>Menoponidae</taxon>
        <taxon>Menopon</taxon>
    </lineage>
</organism>
<comment type="caution">
    <text evidence="1">The sequence shown here is derived from an EMBL/GenBank/DDBJ whole genome shotgun (WGS) entry which is preliminary data.</text>
</comment>
<proteinExistence type="predicted"/>
<name>A0AAW2I0M5_9NEOP</name>
<evidence type="ECO:0000313" key="1">
    <source>
        <dbReference type="EMBL" id="KAL0275759.1"/>
    </source>
</evidence>
<protein>
    <submittedName>
        <fullName evidence="1">Uncharacterized protein</fullName>
    </submittedName>
</protein>
<accession>A0AAW2I0M5</accession>
<sequence>MDSCWEGNGEKGCEFFSMTHFKDYKFFRSFSAKVEGWPLRKAEAFWRRLRERKIAAQVSDAKQERV</sequence>